<feature type="compositionally biased region" description="Polar residues" evidence="1">
    <location>
        <begin position="124"/>
        <end position="134"/>
    </location>
</feature>
<accession>A0AAD8BA07</accession>
<evidence type="ECO:0000313" key="2">
    <source>
        <dbReference type="EMBL" id="KAK0050079.1"/>
    </source>
</evidence>
<feature type="region of interest" description="Disordered" evidence="1">
    <location>
        <begin position="104"/>
        <end position="170"/>
    </location>
</feature>
<evidence type="ECO:0000313" key="3">
    <source>
        <dbReference type="Proteomes" id="UP001233172"/>
    </source>
</evidence>
<proteinExistence type="predicted"/>
<dbReference type="AlphaFoldDB" id="A0AAD8BA07"/>
<comment type="caution">
    <text evidence="2">The sequence shown here is derived from an EMBL/GenBank/DDBJ whole genome shotgun (WGS) entry which is preliminary data.</text>
</comment>
<keyword evidence="3" id="KW-1185">Reference proteome</keyword>
<feature type="compositionally biased region" description="Basic and acidic residues" evidence="1">
    <location>
        <begin position="160"/>
        <end position="170"/>
    </location>
</feature>
<feature type="compositionally biased region" description="Polar residues" evidence="1">
    <location>
        <begin position="58"/>
        <end position="76"/>
    </location>
</feature>
<gene>
    <name evidence="2" type="ORF">Bpfe_020460</name>
</gene>
<name>A0AAD8BA07_BIOPF</name>
<sequence length="170" mass="19403">MVLPIARVHVECRYVHGTINAAVRESPVYDFILGSQYVPLGSVKKPYFSLPVGRTTRQKNGTNQSSTGRHHSTPQFNRTKEIKPLIPDIETVRRRWRGQQSWPPRINMIPAANHKSGNRHRFPLSSSYSNSTPFPLTASGRAHGYPNQLDLNPRLHYSLPKHDSSRRDRT</sequence>
<reference evidence="2" key="2">
    <citation type="submission" date="2023-04" db="EMBL/GenBank/DDBJ databases">
        <authorList>
            <person name="Bu L."/>
            <person name="Lu L."/>
            <person name="Laidemitt M.R."/>
            <person name="Zhang S.M."/>
            <person name="Mutuku M."/>
            <person name="Mkoji G."/>
            <person name="Steinauer M."/>
            <person name="Loker E.S."/>
        </authorList>
    </citation>
    <scope>NUCLEOTIDE SEQUENCE</scope>
    <source>
        <strain evidence="2">KasaAsao</strain>
        <tissue evidence="2">Whole Snail</tissue>
    </source>
</reference>
<evidence type="ECO:0000256" key="1">
    <source>
        <dbReference type="SAM" id="MobiDB-lite"/>
    </source>
</evidence>
<dbReference type="EMBL" id="JASAOG010000118">
    <property type="protein sequence ID" value="KAK0050079.1"/>
    <property type="molecule type" value="Genomic_DNA"/>
</dbReference>
<protein>
    <submittedName>
        <fullName evidence="2">Uncharacterized protein</fullName>
    </submittedName>
</protein>
<reference evidence="2" key="1">
    <citation type="journal article" date="2023" name="PLoS Negl. Trop. Dis.">
        <title>A genome sequence for Biomphalaria pfeifferi, the major vector snail for the human-infecting parasite Schistosoma mansoni.</title>
        <authorList>
            <person name="Bu L."/>
            <person name="Lu L."/>
            <person name="Laidemitt M.R."/>
            <person name="Zhang S.M."/>
            <person name="Mutuku M."/>
            <person name="Mkoji G."/>
            <person name="Steinauer M."/>
            <person name="Loker E.S."/>
        </authorList>
    </citation>
    <scope>NUCLEOTIDE SEQUENCE</scope>
    <source>
        <strain evidence="2">KasaAsao</strain>
    </source>
</reference>
<feature type="region of interest" description="Disordered" evidence="1">
    <location>
        <begin position="52"/>
        <end position="76"/>
    </location>
</feature>
<dbReference type="Proteomes" id="UP001233172">
    <property type="component" value="Unassembled WGS sequence"/>
</dbReference>
<organism evidence="2 3">
    <name type="scientific">Biomphalaria pfeifferi</name>
    <name type="common">Bloodfluke planorb</name>
    <name type="synonym">Freshwater snail</name>
    <dbReference type="NCBI Taxonomy" id="112525"/>
    <lineage>
        <taxon>Eukaryota</taxon>
        <taxon>Metazoa</taxon>
        <taxon>Spiralia</taxon>
        <taxon>Lophotrochozoa</taxon>
        <taxon>Mollusca</taxon>
        <taxon>Gastropoda</taxon>
        <taxon>Heterobranchia</taxon>
        <taxon>Euthyneura</taxon>
        <taxon>Panpulmonata</taxon>
        <taxon>Hygrophila</taxon>
        <taxon>Lymnaeoidea</taxon>
        <taxon>Planorbidae</taxon>
        <taxon>Biomphalaria</taxon>
    </lineage>
</organism>